<gene>
    <name evidence="1" type="ORF">V0288_01380</name>
</gene>
<reference evidence="1 2" key="1">
    <citation type="submission" date="2024-01" db="EMBL/GenBank/DDBJ databases">
        <title>Genomic insights into the taxonomy and metabolism of the cyanobacterium Pannus brasiliensis CCIBt3594.</title>
        <authorList>
            <person name="Machado M."/>
            <person name="Botero N.B."/>
            <person name="Andreote A.P.D."/>
            <person name="Feitosa A.M.T."/>
            <person name="Popin R."/>
            <person name="Sivonen K."/>
            <person name="Fiore M.F."/>
        </authorList>
    </citation>
    <scope>NUCLEOTIDE SEQUENCE [LARGE SCALE GENOMIC DNA]</scope>
    <source>
        <strain evidence="1 2">CCIBt3594</strain>
    </source>
</reference>
<protein>
    <submittedName>
        <fullName evidence="1">Uncharacterized protein</fullName>
    </submittedName>
</protein>
<accession>A0AAW9QR49</accession>
<sequence>MDTSIPIERLPERLQELDRASPETGAEIRQQAQEVLAEPTIDLPLREAIADSLGEANQLLTLKTATKDDSY</sequence>
<name>A0AAW9QR49_9CHRO</name>
<keyword evidence="2" id="KW-1185">Reference proteome</keyword>
<proteinExistence type="predicted"/>
<organism evidence="1 2">
    <name type="scientific">Pannus brasiliensis CCIBt3594</name>
    <dbReference type="NCBI Taxonomy" id="1427578"/>
    <lineage>
        <taxon>Bacteria</taxon>
        <taxon>Bacillati</taxon>
        <taxon>Cyanobacteriota</taxon>
        <taxon>Cyanophyceae</taxon>
        <taxon>Oscillatoriophycideae</taxon>
        <taxon>Chroococcales</taxon>
        <taxon>Microcystaceae</taxon>
        <taxon>Pannus</taxon>
    </lineage>
</organism>
<dbReference type="AlphaFoldDB" id="A0AAW9QR49"/>
<evidence type="ECO:0000313" key="1">
    <source>
        <dbReference type="EMBL" id="MEG3435758.1"/>
    </source>
</evidence>
<dbReference type="Proteomes" id="UP001328733">
    <property type="component" value="Unassembled WGS sequence"/>
</dbReference>
<comment type="caution">
    <text evidence="1">The sequence shown here is derived from an EMBL/GenBank/DDBJ whole genome shotgun (WGS) entry which is preliminary data.</text>
</comment>
<dbReference type="RefSeq" id="WP_332863210.1">
    <property type="nucleotide sequence ID" value="NZ_JBAFSM010000002.1"/>
</dbReference>
<dbReference type="EMBL" id="JBAFSM010000002">
    <property type="protein sequence ID" value="MEG3435758.1"/>
    <property type="molecule type" value="Genomic_DNA"/>
</dbReference>
<evidence type="ECO:0000313" key="2">
    <source>
        <dbReference type="Proteomes" id="UP001328733"/>
    </source>
</evidence>